<evidence type="ECO:0000259" key="6">
    <source>
        <dbReference type="Pfam" id="PF02465"/>
    </source>
</evidence>
<feature type="domain" description="Flagellar hook-associated protein 2 N-terminal" evidence="6">
    <location>
        <begin position="10"/>
        <end position="105"/>
    </location>
</feature>
<dbReference type="OrthoDB" id="9776025at2"/>
<proteinExistence type="inferred from homology"/>
<evidence type="ECO:0000313" key="8">
    <source>
        <dbReference type="EMBL" id="TVY09340.1"/>
    </source>
</evidence>
<reference evidence="8 9" key="1">
    <citation type="submission" date="2019-07" db="EMBL/GenBank/DDBJ databases">
        <authorList>
            <person name="Kim J."/>
        </authorList>
    </citation>
    <scope>NUCLEOTIDE SEQUENCE [LARGE SCALE GENOMIC DNA]</scope>
    <source>
        <strain evidence="8 9">JC52</strain>
    </source>
</reference>
<evidence type="ECO:0000259" key="7">
    <source>
        <dbReference type="Pfam" id="PF07195"/>
    </source>
</evidence>
<dbReference type="EMBL" id="VNJI01000015">
    <property type="protein sequence ID" value="TVY09340.1"/>
    <property type="molecule type" value="Genomic_DNA"/>
</dbReference>
<keyword evidence="4 5" id="KW-0975">Bacterial flagellum</keyword>
<dbReference type="Pfam" id="PF07195">
    <property type="entry name" value="FliD_C"/>
    <property type="match status" value="1"/>
</dbReference>
<keyword evidence="9" id="KW-1185">Reference proteome</keyword>
<evidence type="ECO:0000256" key="5">
    <source>
        <dbReference type="RuleBase" id="RU362066"/>
    </source>
</evidence>
<dbReference type="GO" id="GO:0005576">
    <property type="term" value="C:extracellular region"/>
    <property type="evidence" value="ECO:0007669"/>
    <property type="project" value="UniProtKB-SubCell"/>
</dbReference>
<evidence type="ECO:0000256" key="4">
    <source>
        <dbReference type="ARBA" id="ARBA00023143"/>
    </source>
</evidence>
<sequence length="625" mass="67452">MVTRINGISSGMDIDSMVKQLMQARRAPLDKLQQKKQTLQWQQDAYRDMNSKILDLKNAAFNMKLQSTYLTKKASSSDELEVSATGTATATNGIYKINVSQLAEGAALTSSGTVTKQGGGAITTSNTIADVYNTVNDSKLTIGGEKGTVTIDVKKTATLASFMANVNANSGVTGVRVSFDDSMKRFFFVSTNTGANAKVELNSTDANFLSNVLKVGGGSTVTGSVAFQTTTGTGSPYTDSTKLINGSLTADQIFKFKYDVDGDGTAEEYNFTITNTTTIGSLITQIDSSDLGKLGGVNAQLDAATGKLVLTSPDNTKHFEFSDETTDGNVLSSLGLASVSVDAPAKSIGKNAQIKYNDIDAEFSSNTFSVNGVNFTAKKASKVDINITVSQDTDAAYNSIKTFVDKYNEVLDAVNKKTSEDKYRDYQPLTDDQRKSMSADDIKLWEDKAKSGLLRNDSILSGAVNEFRSDWYLSVSGIANGDFNQLSDIGISTLNYQEKGKLYIDDTKLKAALSNNPEEVMRLFTNDDKDSKSSSGDGVGVRIYEAATRVLDSLKTKAGNSLSSSTTYEIGKQMTQVDKDISTWQTRLTDIENAYYKQFTAMETAMNQYNSQSTYLTGLLSNGSH</sequence>
<organism evidence="8 9">
    <name type="scientific">Paenibacillus cremeus</name>
    <dbReference type="NCBI Taxonomy" id="2163881"/>
    <lineage>
        <taxon>Bacteria</taxon>
        <taxon>Bacillati</taxon>
        <taxon>Bacillota</taxon>
        <taxon>Bacilli</taxon>
        <taxon>Bacillales</taxon>
        <taxon>Paenibacillaceae</taxon>
        <taxon>Paenibacillus</taxon>
    </lineage>
</organism>
<evidence type="ECO:0000256" key="1">
    <source>
        <dbReference type="ARBA" id="ARBA00009764"/>
    </source>
</evidence>
<comment type="caution">
    <text evidence="8">The sequence shown here is derived from an EMBL/GenBank/DDBJ whole genome shotgun (WGS) entry which is preliminary data.</text>
</comment>
<dbReference type="PANTHER" id="PTHR30288:SF0">
    <property type="entry name" value="FLAGELLAR HOOK-ASSOCIATED PROTEIN 2"/>
    <property type="match status" value="1"/>
</dbReference>
<dbReference type="InterPro" id="IPR010809">
    <property type="entry name" value="FliD_C"/>
</dbReference>
<name>A0A559KB39_9BACL</name>
<dbReference type="GO" id="GO:0071973">
    <property type="term" value="P:bacterial-type flagellum-dependent cell motility"/>
    <property type="evidence" value="ECO:0007669"/>
    <property type="project" value="TreeGrafter"/>
</dbReference>
<comment type="subcellular location">
    <subcellularLocation>
        <location evidence="5">Secreted</location>
    </subcellularLocation>
    <subcellularLocation>
        <location evidence="5">Bacterial flagellum</location>
    </subcellularLocation>
</comment>
<evidence type="ECO:0000313" key="9">
    <source>
        <dbReference type="Proteomes" id="UP000317036"/>
    </source>
</evidence>
<keyword evidence="3" id="KW-0175">Coiled coil</keyword>
<dbReference type="GO" id="GO:0007155">
    <property type="term" value="P:cell adhesion"/>
    <property type="evidence" value="ECO:0007669"/>
    <property type="project" value="InterPro"/>
</dbReference>
<comment type="function">
    <text evidence="5">Required for morphogenesis and for the elongation of the flagellar filament by facilitating polymerization of the flagellin monomers at the tip of growing filament. Forms a capping structure, which prevents flagellin subunits (transported through the central channel of the flagellum) from leaking out without polymerization at the distal end.</text>
</comment>
<gene>
    <name evidence="8" type="ORF">FPZ49_14250</name>
</gene>
<dbReference type="InterPro" id="IPR003481">
    <property type="entry name" value="FliD_N"/>
</dbReference>
<dbReference type="Pfam" id="PF02465">
    <property type="entry name" value="FliD_N"/>
    <property type="match status" value="1"/>
</dbReference>
<dbReference type="PANTHER" id="PTHR30288">
    <property type="entry name" value="FLAGELLAR CAP/ASSEMBLY PROTEIN FLID"/>
    <property type="match status" value="1"/>
</dbReference>
<dbReference type="Pfam" id="PF07196">
    <property type="entry name" value="Flagellin_IN"/>
    <property type="match status" value="1"/>
</dbReference>
<dbReference type="GO" id="GO:0009421">
    <property type="term" value="C:bacterial-type flagellum filament cap"/>
    <property type="evidence" value="ECO:0007669"/>
    <property type="project" value="InterPro"/>
</dbReference>
<dbReference type="Proteomes" id="UP000317036">
    <property type="component" value="Unassembled WGS sequence"/>
</dbReference>
<dbReference type="GO" id="GO:0009424">
    <property type="term" value="C:bacterial-type flagellum hook"/>
    <property type="evidence" value="ECO:0007669"/>
    <property type="project" value="UniProtKB-UniRule"/>
</dbReference>
<comment type="similarity">
    <text evidence="1 5">Belongs to the FliD family.</text>
</comment>
<protein>
    <recommendedName>
        <fullName evidence="5">Flagellar hook-associated protein 2</fullName>
        <shortName evidence="5">HAP2</shortName>
    </recommendedName>
    <alternativeName>
        <fullName evidence="5">Flagellar cap protein</fullName>
    </alternativeName>
</protein>
<dbReference type="InterPro" id="IPR040026">
    <property type="entry name" value="FliD"/>
</dbReference>
<evidence type="ECO:0000256" key="2">
    <source>
        <dbReference type="ARBA" id="ARBA00011255"/>
    </source>
</evidence>
<dbReference type="AlphaFoldDB" id="A0A559KB39"/>
<evidence type="ECO:0000256" key="3">
    <source>
        <dbReference type="ARBA" id="ARBA00023054"/>
    </source>
</evidence>
<dbReference type="InterPro" id="IPR010810">
    <property type="entry name" value="Flagellin_hook_IN_motif"/>
</dbReference>
<keyword evidence="5" id="KW-0964">Secreted</keyword>
<comment type="subunit">
    <text evidence="2 5">Homopentamer.</text>
</comment>
<feature type="domain" description="Flagellar hook-associated protein 2 C-terminal" evidence="7">
    <location>
        <begin position="349"/>
        <end position="611"/>
    </location>
</feature>
<accession>A0A559KB39</accession>